<feature type="region of interest" description="Disordered" evidence="1">
    <location>
        <begin position="461"/>
        <end position="485"/>
    </location>
</feature>
<evidence type="ECO:0000313" key="2">
    <source>
        <dbReference type="EMBL" id="KAJ6252502.1"/>
    </source>
</evidence>
<evidence type="ECO:0000256" key="1">
    <source>
        <dbReference type="SAM" id="MobiDB-lite"/>
    </source>
</evidence>
<gene>
    <name evidence="2" type="ORF">M0813_14180</name>
</gene>
<dbReference type="EMBL" id="JAOAOG010000044">
    <property type="protein sequence ID" value="KAJ6252502.1"/>
    <property type="molecule type" value="Genomic_DNA"/>
</dbReference>
<evidence type="ECO:0008006" key="4">
    <source>
        <dbReference type="Google" id="ProtNLM"/>
    </source>
</evidence>
<dbReference type="PANTHER" id="PTHR13677:SF0">
    <property type="entry name" value="LD41638P"/>
    <property type="match status" value="1"/>
</dbReference>
<dbReference type="InterPro" id="IPR024224">
    <property type="entry name" value="DENND6"/>
</dbReference>
<organism evidence="2 3">
    <name type="scientific">Anaeramoeba flamelloides</name>
    <dbReference type="NCBI Taxonomy" id="1746091"/>
    <lineage>
        <taxon>Eukaryota</taxon>
        <taxon>Metamonada</taxon>
        <taxon>Anaeramoebidae</taxon>
        <taxon>Anaeramoeba</taxon>
    </lineage>
</organism>
<dbReference type="Proteomes" id="UP001150062">
    <property type="component" value="Unassembled WGS sequence"/>
</dbReference>
<proteinExistence type="predicted"/>
<feature type="region of interest" description="Disordered" evidence="1">
    <location>
        <begin position="162"/>
        <end position="250"/>
    </location>
</feature>
<name>A0ABQ8Z6I1_9EUKA</name>
<feature type="region of interest" description="Disordered" evidence="1">
    <location>
        <begin position="748"/>
        <end position="824"/>
    </location>
</feature>
<evidence type="ECO:0000313" key="3">
    <source>
        <dbReference type="Proteomes" id="UP001150062"/>
    </source>
</evidence>
<sequence>MSINRETKEKEKKEKKKTEFTNKGYLEFQKQRALWTQNDQVVQLSESESEPEIDASLVMPEGPSKQKLQKPVRLGSMMLNLSKWVEYFVFFEFQGKFDENTLYETNQENDLKAEKLEDLYYLSYPTYTTNLEQNKKYYFSFVINQDHSELYCTVLYDPSAKSISSSKEKEKENEKENEGSEEKEGDDMTVQAKGNNKTATKDRTKTNTEETNQLIDELINSSEDEESNSPVQGKEKKTENKSQQDKMPAPEWVNSMKGCSFICVSKYPFHQLHHQILIKFEKPIFRKPTRIDNGLKLIEKCFPKTVKMGNQILNLKLAQKAPIPIKVPGVPKHLFTNSTETLCSLQYTGISSDLFQLFKPFLKDIWKLWTILITGQPLIVYGNESYNVSQVVLFLRSFIYPLEFAGKCYPLITRMDSQFKVLKNIHRKKSKNPRIILFGTTDYDLANSFSKWDNLLILSDPPQKDENEKRTKKKQSKKQKKKKIPTVGLKTSTSELIQINKEFLLQFNSKNNELSEGKKILLFREYIFNLTRTFRLPFERYFSTLTPDIDEIVPFYKVPILKGFSEKEFIEKLLKSQLGRTFNKKEKENQSKLYRTFIHTNHFLKWYQYHRNETGITFKKYYRDILYHISPETLIQNKTDLEIIDLLLRIETKLSNAFTNKDYSLAQSFISKIETLIKRLPSDLTKNFVIKLEQSQSKLLKKQNLQENKLQNENQSKKVLLSSSSLEGDQTKIEIQENKLKKSELIDVNLNSKAKNPEENKKNNNKQTDTDLKDEKEQDEKEKDEKEKVENEKDEKEKVEKEKVEKDENNKEEINENEKKNEEN</sequence>
<feature type="compositionally biased region" description="Basic and acidic residues" evidence="1">
    <location>
        <begin position="199"/>
        <end position="208"/>
    </location>
</feature>
<dbReference type="PANTHER" id="PTHR13677">
    <property type="entry name" value="LD41638P"/>
    <property type="match status" value="1"/>
</dbReference>
<feature type="compositionally biased region" description="Basic and acidic residues" evidence="1">
    <location>
        <begin position="166"/>
        <end position="182"/>
    </location>
</feature>
<reference evidence="2" key="1">
    <citation type="submission" date="2022-08" db="EMBL/GenBank/DDBJ databases">
        <title>Novel sulfate-reducing endosymbionts in the free-living metamonad Anaeramoeba.</title>
        <authorList>
            <person name="Jerlstrom-Hultqvist J."/>
            <person name="Cepicka I."/>
            <person name="Gallot-Lavallee L."/>
            <person name="Salas-Leiva D."/>
            <person name="Curtis B.A."/>
            <person name="Zahonova K."/>
            <person name="Pipaliya S."/>
            <person name="Dacks J."/>
            <person name="Roger A.J."/>
        </authorList>
    </citation>
    <scope>NUCLEOTIDE SEQUENCE</scope>
    <source>
        <strain evidence="2">Schooner1</strain>
    </source>
</reference>
<feature type="compositionally biased region" description="Basic and acidic residues" evidence="1">
    <location>
        <begin position="233"/>
        <end position="244"/>
    </location>
</feature>
<feature type="compositionally biased region" description="Basic and acidic residues" evidence="1">
    <location>
        <begin position="755"/>
        <end position="824"/>
    </location>
</feature>
<feature type="compositionally biased region" description="Basic residues" evidence="1">
    <location>
        <begin position="470"/>
        <end position="484"/>
    </location>
</feature>
<comment type="caution">
    <text evidence="2">The sequence shown here is derived from an EMBL/GenBank/DDBJ whole genome shotgun (WGS) entry which is preliminary data.</text>
</comment>
<accession>A0ABQ8Z6I1</accession>
<keyword evidence="3" id="KW-1185">Reference proteome</keyword>
<protein>
    <recommendedName>
        <fullName evidence="4">UDENN domain-containing protein</fullName>
    </recommendedName>
</protein>